<dbReference type="Gene3D" id="6.10.140.190">
    <property type="match status" value="1"/>
</dbReference>
<dbReference type="RefSeq" id="WP_142928425.1">
    <property type="nucleotide sequence ID" value="NZ_ML660098.1"/>
</dbReference>
<dbReference type="InterPro" id="IPR036388">
    <property type="entry name" value="WH-like_DNA-bd_sf"/>
</dbReference>
<organism evidence="3 4">
    <name type="scientific">Exilibacterium tricleocarpae</name>
    <dbReference type="NCBI Taxonomy" id="2591008"/>
    <lineage>
        <taxon>Bacteria</taxon>
        <taxon>Pseudomonadati</taxon>
        <taxon>Pseudomonadota</taxon>
        <taxon>Gammaproteobacteria</taxon>
        <taxon>Cellvibrionales</taxon>
        <taxon>Cellvibrionaceae</taxon>
        <taxon>Exilibacterium</taxon>
    </lineage>
</organism>
<accession>A0A545T686</accession>
<dbReference type="AlphaFoldDB" id="A0A545T686"/>
<evidence type="ECO:0000259" key="1">
    <source>
        <dbReference type="Pfam" id="PF03551"/>
    </source>
</evidence>
<keyword evidence="4" id="KW-1185">Reference proteome</keyword>
<dbReference type="PANTHER" id="PTHR43252">
    <property type="entry name" value="TRANSCRIPTIONAL REGULATOR YQJI"/>
    <property type="match status" value="1"/>
</dbReference>
<protein>
    <submittedName>
        <fullName evidence="3">PadR family transcriptional regulator</fullName>
    </submittedName>
</protein>
<reference evidence="3 4" key="1">
    <citation type="submission" date="2019-06" db="EMBL/GenBank/DDBJ databases">
        <title>Whole genome sequence for Cellvibrionaceae sp. R142.</title>
        <authorList>
            <person name="Wang G."/>
        </authorList>
    </citation>
    <scope>NUCLEOTIDE SEQUENCE [LARGE SCALE GENOMIC DNA]</scope>
    <source>
        <strain evidence="3 4">R142</strain>
    </source>
</reference>
<name>A0A545T686_9GAMM</name>
<sequence length="177" mass="20628">MSLKHAILVMLETEPGSGYDLMRHFRQRLGYFWNAKHQQVYQQLKQLAIDGYIEYTLEAQADKPDKKVYSITPAGVEELRQWIAAPVAPNKINDPLLVKLYGGHLSDRDNLLAELERHIDTHRRRLQELEAIEQTLLSFDKAEQEAMKYPYITLRRGILGERAWLDWAAEAQQIINK</sequence>
<dbReference type="Gene3D" id="1.10.10.10">
    <property type="entry name" value="Winged helix-like DNA-binding domain superfamily/Winged helix DNA-binding domain"/>
    <property type="match status" value="1"/>
</dbReference>
<feature type="domain" description="Transcription regulator PadR C-terminal" evidence="2">
    <location>
        <begin position="93"/>
        <end position="175"/>
    </location>
</feature>
<evidence type="ECO:0000313" key="4">
    <source>
        <dbReference type="Proteomes" id="UP000319732"/>
    </source>
</evidence>
<proteinExistence type="predicted"/>
<dbReference type="InterPro" id="IPR036390">
    <property type="entry name" value="WH_DNA-bd_sf"/>
</dbReference>
<evidence type="ECO:0000313" key="3">
    <source>
        <dbReference type="EMBL" id="TQV72695.1"/>
    </source>
</evidence>
<dbReference type="InterPro" id="IPR005149">
    <property type="entry name" value="Tscrpt_reg_PadR_N"/>
</dbReference>
<dbReference type="PANTHER" id="PTHR43252:SF4">
    <property type="entry name" value="TRANSCRIPTIONAL REGULATORY PROTEIN"/>
    <property type="match status" value="1"/>
</dbReference>
<dbReference type="InterPro" id="IPR018309">
    <property type="entry name" value="Tscrpt_reg_PadR_C"/>
</dbReference>
<dbReference type="OrthoDB" id="3186544at2"/>
<evidence type="ECO:0000259" key="2">
    <source>
        <dbReference type="Pfam" id="PF10400"/>
    </source>
</evidence>
<dbReference type="Proteomes" id="UP000319732">
    <property type="component" value="Unassembled WGS sequence"/>
</dbReference>
<dbReference type="Pfam" id="PF03551">
    <property type="entry name" value="PadR"/>
    <property type="match status" value="1"/>
</dbReference>
<feature type="domain" description="Transcription regulator PadR N-terminal" evidence="1">
    <location>
        <begin position="7"/>
        <end position="80"/>
    </location>
</feature>
<dbReference type="Pfam" id="PF10400">
    <property type="entry name" value="Vir_act_alpha_C"/>
    <property type="match status" value="1"/>
</dbReference>
<comment type="caution">
    <text evidence="3">The sequence shown here is derived from an EMBL/GenBank/DDBJ whole genome shotgun (WGS) entry which is preliminary data.</text>
</comment>
<dbReference type="EMBL" id="VHSG01000019">
    <property type="protein sequence ID" value="TQV72695.1"/>
    <property type="molecule type" value="Genomic_DNA"/>
</dbReference>
<dbReference type="SUPFAM" id="SSF46785">
    <property type="entry name" value="Winged helix' DNA-binding domain"/>
    <property type="match status" value="1"/>
</dbReference>
<gene>
    <name evidence="3" type="ORF">FKG94_18580</name>
</gene>